<gene>
    <name evidence="4" type="ORF">GCM10022406_13980</name>
</gene>
<proteinExistence type="predicted"/>
<feature type="region of interest" description="Disordered" evidence="2">
    <location>
        <begin position="641"/>
        <end position="668"/>
    </location>
</feature>
<evidence type="ECO:0000256" key="1">
    <source>
        <dbReference type="PROSITE-ProRule" id="PRU00325"/>
    </source>
</evidence>
<dbReference type="EMBL" id="BAABDH010000021">
    <property type="protein sequence ID" value="GAA3929781.1"/>
    <property type="molecule type" value="Genomic_DNA"/>
</dbReference>
<protein>
    <recommendedName>
        <fullName evidence="3">SWIM-type domain-containing protein</fullName>
    </recommendedName>
</protein>
<reference evidence="5" key="1">
    <citation type="journal article" date="2019" name="Int. J. Syst. Evol. Microbiol.">
        <title>The Global Catalogue of Microorganisms (GCM) 10K type strain sequencing project: providing services to taxonomists for standard genome sequencing and annotation.</title>
        <authorList>
            <consortium name="The Broad Institute Genomics Platform"/>
            <consortium name="The Broad Institute Genome Sequencing Center for Infectious Disease"/>
            <person name="Wu L."/>
            <person name="Ma J."/>
        </authorList>
    </citation>
    <scope>NUCLEOTIDE SEQUENCE [LARGE SCALE GENOMIC DNA]</scope>
    <source>
        <strain evidence="5">JCM 17214</strain>
    </source>
</reference>
<feature type="region of interest" description="Disordered" evidence="2">
    <location>
        <begin position="94"/>
        <end position="118"/>
    </location>
</feature>
<dbReference type="RefSeq" id="WP_345111979.1">
    <property type="nucleotide sequence ID" value="NZ_BAABDH010000021.1"/>
</dbReference>
<keyword evidence="5" id="KW-1185">Reference proteome</keyword>
<organism evidence="4 5">
    <name type="scientific">Hymenobacter algoricola</name>
    <dbReference type="NCBI Taxonomy" id="486267"/>
    <lineage>
        <taxon>Bacteria</taxon>
        <taxon>Pseudomonadati</taxon>
        <taxon>Bacteroidota</taxon>
        <taxon>Cytophagia</taxon>
        <taxon>Cytophagales</taxon>
        <taxon>Hymenobacteraceae</taxon>
        <taxon>Hymenobacter</taxon>
    </lineage>
</organism>
<keyword evidence="1" id="KW-0862">Zinc</keyword>
<feature type="domain" description="SWIM-type" evidence="3">
    <location>
        <begin position="50"/>
        <end position="86"/>
    </location>
</feature>
<dbReference type="PROSITE" id="PS50966">
    <property type="entry name" value="ZF_SWIM"/>
    <property type="match status" value="1"/>
</dbReference>
<comment type="caution">
    <text evidence="4">The sequence shown here is derived from an EMBL/GenBank/DDBJ whole genome shotgun (WGS) entry which is preliminary data.</text>
</comment>
<name>A0ABP7MT61_9BACT</name>
<evidence type="ECO:0000313" key="5">
    <source>
        <dbReference type="Proteomes" id="UP001499909"/>
    </source>
</evidence>
<sequence length="668" mass="74089">MFTLADLRAEATAASFSRGQAYFEEGAVGRVRHRVEDDYFSAFVRGSADYSVELTLTDEGPDFWCDCPYDHEGICKHCVALGLAVLDEFGPEAAPPKAAARTPKNSTTPPRIAGATNPAAPVDAVVSASELEAALREVGKPEKLKFLELELRQNPTLARAFLTHFYGPALLPDPLAADLTLPRLETLRDELRRALSRLRFGHDELADDDGKKPVVMFGIGAGVSRFIQPLAQRVGVVLEPVLRPVAATIETALAAGQLAEALRRWHGAWLGITGVKQPETDVYYLFSGSHYAPQVAEVWVRMMAETGVDLLLSRQEFPAEEAARCLPMLIRPVVEALRPARPGQSQWSPTMPQGGQALLLAAASNPSLAPALREALQPHEAQLSPLLKLRLAAGCRDWTAWELLATQQAALNPALALSLLQFYLDHDRRPDLLRAAERYLPRYAQLVGTFVLAQVQPAENRLLYVKALTHRLEAGQDFADFETLAGLWTVKERAALVLRVLVQRPNQFAPLFRARVLLAENRPAELLPLALALDWHPRPRASYWAVYAPTDLTELPEILQLAARQAPEATLDAVMERTEQYLDNTPRRTLELYQRIGSWLKALYELPALTEQVLLFAEGLYTKYNKLSRLRQALREAQVVPEPEAPLLRPPQSGIPRRAPKPRNPFGK</sequence>
<dbReference type="InterPro" id="IPR007527">
    <property type="entry name" value="Znf_SWIM"/>
</dbReference>
<keyword evidence="1" id="KW-0479">Metal-binding</keyword>
<keyword evidence="1" id="KW-0863">Zinc-finger</keyword>
<evidence type="ECO:0000259" key="3">
    <source>
        <dbReference type="PROSITE" id="PS50966"/>
    </source>
</evidence>
<evidence type="ECO:0000256" key="2">
    <source>
        <dbReference type="SAM" id="MobiDB-lite"/>
    </source>
</evidence>
<accession>A0ABP7MT61</accession>
<dbReference type="Proteomes" id="UP001499909">
    <property type="component" value="Unassembled WGS sequence"/>
</dbReference>
<evidence type="ECO:0000313" key="4">
    <source>
        <dbReference type="EMBL" id="GAA3929781.1"/>
    </source>
</evidence>